<evidence type="ECO:0000313" key="2">
    <source>
        <dbReference type="EMBL" id="NGM52643.1"/>
    </source>
</evidence>
<dbReference type="EMBL" id="JAAKGT010000021">
    <property type="protein sequence ID" value="NGM52643.1"/>
    <property type="molecule type" value="Genomic_DNA"/>
</dbReference>
<protein>
    <submittedName>
        <fullName evidence="2">Glucuronosyltransferase</fullName>
    </submittedName>
</protein>
<sequence length="161" mass="17374">MILATVGTQLPFDRLIGALDELAPKLGVKVVAQIGAQGREPVNIEWRRTMEPRQFEALFLEASVIVAHAGIGTVLAAKRHRKPIIIVPRRAAQGEHRNDHQMATARQLGGSPGIYVAHDIDELGGLLSRTDLERPSPEAGRSIGALHSALRNFIQTGVAVS</sequence>
<feature type="domain" description="Glycosyl transferase family 28 C-terminal" evidence="1">
    <location>
        <begin position="1"/>
        <end position="109"/>
    </location>
</feature>
<dbReference type="InterPro" id="IPR007235">
    <property type="entry name" value="Glyco_trans_28_C"/>
</dbReference>
<gene>
    <name evidence="2" type="ORF">G5B46_23785</name>
</gene>
<keyword evidence="2" id="KW-0808">Transferase</keyword>
<dbReference type="Pfam" id="PF04101">
    <property type="entry name" value="Glyco_tran_28_C"/>
    <property type="match status" value="1"/>
</dbReference>
<dbReference type="Gene3D" id="3.40.50.2000">
    <property type="entry name" value="Glycogen Phosphorylase B"/>
    <property type="match status" value="1"/>
</dbReference>
<accession>A0A6G4R4J7</accession>
<dbReference type="RefSeq" id="WP_165263138.1">
    <property type="nucleotide sequence ID" value="NZ_JAAKGT010000021.1"/>
</dbReference>
<dbReference type="SUPFAM" id="SSF53756">
    <property type="entry name" value="UDP-Glycosyltransferase/glycogen phosphorylase"/>
    <property type="match status" value="1"/>
</dbReference>
<proteinExistence type="predicted"/>
<comment type="caution">
    <text evidence="2">The sequence shown here is derived from an EMBL/GenBank/DDBJ whole genome shotgun (WGS) entry which is preliminary data.</text>
</comment>
<evidence type="ECO:0000259" key="1">
    <source>
        <dbReference type="Pfam" id="PF04101"/>
    </source>
</evidence>
<dbReference type="AlphaFoldDB" id="A0A6G4R4J7"/>
<dbReference type="GO" id="GO:0016758">
    <property type="term" value="F:hexosyltransferase activity"/>
    <property type="evidence" value="ECO:0007669"/>
    <property type="project" value="InterPro"/>
</dbReference>
<reference evidence="2" key="1">
    <citation type="submission" date="2020-02" db="EMBL/GenBank/DDBJ databases">
        <authorList>
            <person name="Gao J."/>
            <person name="Sun J."/>
        </authorList>
    </citation>
    <scope>NUCLEOTIDE SEQUENCE</scope>
    <source>
        <strain evidence="2">602-2</strain>
    </source>
</reference>
<organism evidence="2">
    <name type="scientific">Caulobacter sp. 602-2</name>
    <dbReference type="NCBI Taxonomy" id="2710887"/>
    <lineage>
        <taxon>Bacteria</taxon>
        <taxon>Pseudomonadati</taxon>
        <taxon>Pseudomonadota</taxon>
        <taxon>Alphaproteobacteria</taxon>
        <taxon>Caulobacterales</taxon>
        <taxon>Caulobacteraceae</taxon>
        <taxon>Caulobacter</taxon>
    </lineage>
</organism>
<name>A0A6G4R4J7_9CAUL</name>